<feature type="domain" description="Integrin beta subunit cytoplasmic" evidence="22">
    <location>
        <begin position="665"/>
        <end position="710"/>
    </location>
</feature>
<dbReference type="Pfam" id="PF08725">
    <property type="entry name" value="Integrin_b_cyt"/>
    <property type="match status" value="1"/>
</dbReference>
<dbReference type="Pfam" id="PF07974">
    <property type="entry name" value="EGF_2"/>
    <property type="match status" value="1"/>
</dbReference>
<evidence type="ECO:0000256" key="10">
    <source>
        <dbReference type="ARBA" id="ARBA00022907"/>
    </source>
</evidence>
<feature type="disulfide bond" evidence="18">
    <location>
        <begin position="442"/>
        <end position="472"/>
    </location>
</feature>
<keyword evidence="7" id="KW-0732">Signal</keyword>
<dbReference type="PANTHER" id="PTHR10082:SF26">
    <property type="entry name" value="INTEGRIN BETA-5"/>
    <property type="match status" value="1"/>
</dbReference>
<dbReference type="InterPro" id="IPR015439">
    <property type="entry name" value="Integrin_b-2_sf"/>
</dbReference>
<dbReference type="PROSITE" id="PS00243">
    <property type="entry name" value="I_EGF_1"/>
    <property type="match status" value="1"/>
</dbReference>
<dbReference type="FunFam" id="3.40.50.410:FF:000002">
    <property type="entry name" value="Integrin beta"/>
    <property type="match status" value="1"/>
</dbReference>
<dbReference type="InterPro" id="IPR032695">
    <property type="entry name" value="Integrin_dom_sf"/>
</dbReference>
<dbReference type="AlphaFoldDB" id="A0A8C4N9P7"/>
<keyword evidence="12 19" id="KW-0401">Integrin</keyword>
<feature type="disulfide bond" evidence="18">
    <location>
        <begin position="434"/>
        <end position="445"/>
    </location>
</feature>
<dbReference type="InterPro" id="IPR057243">
    <property type="entry name" value="Integrin_I-EGF_CS"/>
</dbReference>
<feature type="disulfide bond" evidence="18">
    <location>
        <begin position="480"/>
        <end position="513"/>
    </location>
</feature>
<feature type="disulfide bond" evidence="18">
    <location>
        <begin position="578"/>
        <end position="581"/>
    </location>
</feature>
<dbReference type="Proteomes" id="UP000694388">
    <property type="component" value="Unplaced"/>
</dbReference>
<evidence type="ECO:0000256" key="17">
    <source>
        <dbReference type="ARBA" id="ARBA00035630"/>
    </source>
</evidence>
<keyword evidence="16" id="KW-0873">Pyrrolidone carboxylic acid</keyword>
<dbReference type="Gene3D" id="3.40.50.410">
    <property type="entry name" value="von Willebrand factor, type A domain"/>
    <property type="match status" value="1"/>
</dbReference>
<feature type="disulfide bond" evidence="18">
    <location>
        <begin position="565"/>
        <end position="575"/>
    </location>
</feature>
<dbReference type="GO" id="GO:0005178">
    <property type="term" value="F:integrin binding"/>
    <property type="evidence" value="ECO:0007669"/>
    <property type="project" value="TreeGrafter"/>
</dbReference>
<dbReference type="GO" id="GO:0007160">
    <property type="term" value="P:cell-matrix adhesion"/>
    <property type="evidence" value="ECO:0007669"/>
    <property type="project" value="TreeGrafter"/>
</dbReference>
<keyword evidence="14 18" id="KW-1015">Disulfide bond</keyword>
<comment type="subcellular location">
    <subcellularLocation>
        <location evidence="1 19">Cell membrane</location>
        <topology evidence="1 19">Single-pass type I membrane protein</topology>
    </subcellularLocation>
    <subcellularLocation>
        <location evidence="17">Membrane raft</location>
        <topology evidence="17">Single-pass type I membrane protein</topology>
    </subcellularLocation>
</comment>
<organism evidence="23 24">
    <name type="scientific">Eptatretus burgeri</name>
    <name type="common">Inshore hagfish</name>
    <dbReference type="NCBI Taxonomy" id="7764"/>
    <lineage>
        <taxon>Eukaryota</taxon>
        <taxon>Metazoa</taxon>
        <taxon>Chordata</taxon>
        <taxon>Craniata</taxon>
        <taxon>Vertebrata</taxon>
        <taxon>Cyclostomata</taxon>
        <taxon>Myxini</taxon>
        <taxon>Myxiniformes</taxon>
        <taxon>Myxinidae</taxon>
        <taxon>Eptatretinae</taxon>
        <taxon>Eptatretus</taxon>
    </lineage>
</organism>
<evidence type="ECO:0000256" key="12">
    <source>
        <dbReference type="ARBA" id="ARBA00023037"/>
    </source>
</evidence>
<feature type="disulfide bond" evidence="18">
    <location>
        <begin position="7"/>
        <end position="21"/>
    </location>
</feature>
<keyword evidence="9 19" id="KW-0130">Cell adhesion</keyword>
<evidence type="ECO:0000256" key="4">
    <source>
        <dbReference type="ARBA" id="ARBA00022536"/>
    </source>
</evidence>
<dbReference type="GO" id="GO:0007229">
    <property type="term" value="P:integrin-mediated signaling pathway"/>
    <property type="evidence" value="ECO:0007669"/>
    <property type="project" value="UniProtKB-KW"/>
</dbReference>
<dbReference type="SUPFAM" id="SSF57196">
    <property type="entry name" value="EGF/Laminin"/>
    <property type="match status" value="2"/>
</dbReference>
<keyword evidence="8" id="KW-0677">Repeat</keyword>
<dbReference type="GO" id="GO:0009986">
    <property type="term" value="C:cell surface"/>
    <property type="evidence" value="ECO:0007669"/>
    <property type="project" value="TreeGrafter"/>
</dbReference>
<evidence type="ECO:0000256" key="7">
    <source>
        <dbReference type="ARBA" id="ARBA00022729"/>
    </source>
</evidence>
<comment type="similarity">
    <text evidence="2 19">Belongs to the integrin beta chain family.</text>
</comment>
<evidence type="ECO:0000256" key="15">
    <source>
        <dbReference type="ARBA" id="ARBA00023180"/>
    </source>
</evidence>
<dbReference type="GO" id="GO:0007179">
    <property type="term" value="P:transforming growth factor beta receptor signaling pathway"/>
    <property type="evidence" value="ECO:0007669"/>
    <property type="project" value="TreeGrafter"/>
</dbReference>
<evidence type="ECO:0000256" key="8">
    <source>
        <dbReference type="ARBA" id="ARBA00022737"/>
    </source>
</evidence>
<dbReference type="SMART" id="SM00187">
    <property type="entry name" value="INB"/>
    <property type="match status" value="1"/>
</dbReference>
<dbReference type="InterPro" id="IPR002369">
    <property type="entry name" value="Integrin_bsu_VWA"/>
</dbReference>
<dbReference type="Pfam" id="PF00362">
    <property type="entry name" value="Integrin_beta"/>
    <property type="match status" value="1"/>
</dbReference>
<feature type="domain" description="Integrin beta subunit VWA" evidence="21">
    <location>
        <begin position="3"/>
        <end position="421"/>
    </location>
</feature>
<dbReference type="Gene3D" id="6.20.50.10">
    <property type="match status" value="1"/>
</dbReference>
<dbReference type="GO" id="GO:0098609">
    <property type="term" value="P:cell-cell adhesion"/>
    <property type="evidence" value="ECO:0007669"/>
    <property type="project" value="TreeGrafter"/>
</dbReference>
<feature type="disulfide bond" evidence="18">
    <location>
        <begin position="560"/>
        <end position="597"/>
    </location>
</feature>
<keyword evidence="13 20" id="KW-0472">Membrane</keyword>
<keyword evidence="24" id="KW-1185">Reference proteome</keyword>
<proteinExistence type="inferred from homology"/>
<dbReference type="Gene3D" id="2.60.40.1510">
    <property type="entry name" value="ntegrin, alpha v. Chain A, domain 3"/>
    <property type="match status" value="1"/>
</dbReference>
<feature type="disulfide bond" evidence="18">
    <location>
        <begin position="216"/>
        <end position="257"/>
    </location>
</feature>
<dbReference type="InterPro" id="IPR057073">
    <property type="entry name" value="EGF_integrin_2"/>
</dbReference>
<evidence type="ECO:0000256" key="14">
    <source>
        <dbReference type="ARBA" id="ARBA00023157"/>
    </source>
</evidence>
<dbReference type="OMA" id="STACEKM"/>
<evidence type="ECO:0000256" key="6">
    <source>
        <dbReference type="ARBA" id="ARBA00022692"/>
    </source>
</evidence>
<dbReference type="GO" id="GO:0005925">
    <property type="term" value="C:focal adhesion"/>
    <property type="evidence" value="ECO:0007669"/>
    <property type="project" value="TreeGrafter"/>
</dbReference>
<dbReference type="GO" id="GO:0033627">
    <property type="term" value="P:cell adhesion mediated by integrin"/>
    <property type="evidence" value="ECO:0007669"/>
    <property type="project" value="TreeGrafter"/>
</dbReference>
<dbReference type="InterPro" id="IPR013111">
    <property type="entry name" value="EGF_extracell"/>
</dbReference>
<dbReference type="PIRSF" id="PIRSF002512">
    <property type="entry name" value="Integrin_B"/>
    <property type="match status" value="1"/>
</dbReference>
<dbReference type="SUPFAM" id="SSF69179">
    <property type="entry name" value="Integrin domains"/>
    <property type="match status" value="1"/>
</dbReference>
<feature type="disulfide bond" evidence="18">
    <location>
        <begin position="526"/>
        <end position="535"/>
    </location>
</feature>
<evidence type="ECO:0000256" key="16">
    <source>
        <dbReference type="ARBA" id="ARBA00023283"/>
    </source>
</evidence>
<dbReference type="Gene3D" id="1.20.5.100">
    <property type="entry name" value="Cytochrome c1, transmembrane anchor, C-terminal"/>
    <property type="match status" value="1"/>
</dbReference>
<feature type="disulfide bond" evidence="18">
    <location>
        <begin position="558"/>
        <end position="563"/>
    </location>
</feature>
<feature type="disulfide bond" evidence="18">
    <location>
        <begin position="521"/>
        <end position="552"/>
    </location>
</feature>
<feature type="disulfide bond" evidence="18">
    <location>
        <begin position="519"/>
        <end position="524"/>
    </location>
</feature>
<evidence type="ECO:0000256" key="5">
    <source>
        <dbReference type="ARBA" id="ARBA00022553"/>
    </source>
</evidence>
<sequence>PLSCQVCLRLDKLSDPLQSRCNLVENLLRAGCPSSSIEAPRNRIEVLRALPLSAAASLTSGSPVQQSPQEITLDLRPGEPATFQVYVRPVEDYPVDVYYLMDLSLSMQDDLAKMSRLGTMLAAQMANLTSNLRLGFGAFVDKPSSPFAFTAPAYLDNPCIGYKRAPKCAPTFAFRHLLSLTDQVAQFNAQVQRVQMARNNDASEGGFDAILQTSVCTERIGWRKEASHLLVFATDAASHLALDGQLAGITQPNDGFCHLDEKGSYTAANTLDYPSLGLLSEKLAENNINLIFAVTRPVFHLYKNYTDLMPGTTAGILANDSSNLIIMIACGGILSVWLELEKYICFYQITVCMFLRGSIIVMRPRQDSYYNLLVIFDFQATFNVAVEAKSCRGSDQDRQFNIKPVGFLDTLLVKVHVNCECSCQGKTDEESSHCHGRGRLECGDCFCHPGYFGHSCECEDDVCRLEGQQTMCSGRGDCVCGQCDCFHSVFGRISGVYCECDDFSCLRHNGVICSGHGECICGECLCMPGWVGPSCDCSSSTEGCQSADGQLCSGHGICKCGRCVCTQPGVFGTTCEKCLTCPGVCAMKRCVGVYNMCNRNAVMCSFITNDSCRFQFVYSEEPDGKSVLTALKTPECGQANDPAAMVVGIVVGVLLMGLISLLVWKVVVTIQDRIAFVRFQNNRLHAKWGGANPLFKGANSTQQDVSFHGLRLLHRDS</sequence>
<dbReference type="PRINTS" id="PR01186">
    <property type="entry name" value="INTEGRINB"/>
</dbReference>
<evidence type="ECO:0000256" key="11">
    <source>
        <dbReference type="ARBA" id="ARBA00022989"/>
    </source>
</evidence>
<keyword evidence="10" id="KW-0581">Phagocytosis</keyword>
<evidence type="ECO:0000256" key="3">
    <source>
        <dbReference type="ARBA" id="ARBA00022475"/>
    </source>
</evidence>
<evidence type="ECO:0000313" key="24">
    <source>
        <dbReference type="Proteomes" id="UP000694388"/>
    </source>
</evidence>
<dbReference type="FunFam" id="2.10.25.10:FF:000036">
    <property type="entry name" value="Integrin beta"/>
    <property type="match status" value="1"/>
</dbReference>
<evidence type="ECO:0000259" key="22">
    <source>
        <dbReference type="SMART" id="SM01241"/>
    </source>
</evidence>
<feature type="disulfide bond" evidence="18">
    <location>
        <begin position="458"/>
        <end position="463"/>
    </location>
</feature>
<reference evidence="23" key="1">
    <citation type="submission" date="2025-08" db="UniProtKB">
        <authorList>
            <consortium name="Ensembl"/>
        </authorList>
    </citation>
    <scope>IDENTIFICATION</scope>
</reference>
<feature type="disulfide bond" evidence="18">
    <location>
        <begin position="500"/>
        <end position="505"/>
    </location>
</feature>
<dbReference type="InterPro" id="IPR040622">
    <property type="entry name" value="EGF_integrin_1"/>
</dbReference>
<feature type="transmembrane region" description="Helical" evidence="20">
    <location>
        <begin position="643"/>
        <end position="664"/>
    </location>
</feature>
<keyword evidence="5" id="KW-0597">Phosphoprotein</keyword>
<keyword evidence="6 19" id="KW-0812">Transmembrane</keyword>
<dbReference type="SMART" id="SM01241">
    <property type="entry name" value="Integrin_b_cyt"/>
    <property type="match status" value="1"/>
</dbReference>
<evidence type="ECO:0000256" key="20">
    <source>
        <dbReference type="SAM" id="Phobius"/>
    </source>
</evidence>
<keyword evidence="15" id="KW-0325">Glycoprotein</keyword>
<accession>A0A8C4N9P7</accession>
<dbReference type="Gene3D" id="2.10.25.10">
    <property type="entry name" value="Laminin"/>
    <property type="match status" value="3"/>
</dbReference>
<evidence type="ECO:0000256" key="18">
    <source>
        <dbReference type="PIRSR" id="PIRSR002512-1"/>
    </source>
</evidence>
<dbReference type="InterPro" id="IPR015812">
    <property type="entry name" value="Integrin_bsu"/>
</dbReference>
<keyword evidence="3" id="KW-1003">Cell membrane</keyword>
<evidence type="ECO:0000313" key="23">
    <source>
        <dbReference type="Ensembl" id="ENSEBUP00000004416.1"/>
    </source>
</evidence>
<dbReference type="PROSITE" id="PS52047">
    <property type="entry name" value="I_EGF_2"/>
    <property type="match status" value="2"/>
</dbReference>
<dbReference type="SUPFAM" id="SSF53300">
    <property type="entry name" value="vWA-like"/>
    <property type="match status" value="1"/>
</dbReference>
<reference evidence="23" key="2">
    <citation type="submission" date="2025-09" db="UniProtKB">
        <authorList>
            <consortium name="Ensembl"/>
        </authorList>
    </citation>
    <scope>IDENTIFICATION</scope>
</reference>
<dbReference type="Pfam" id="PF18372">
    <property type="entry name" value="I-EGF_1"/>
    <property type="match status" value="1"/>
</dbReference>
<dbReference type="Pfam" id="PF23106">
    <property type="entry name" value="EGF_Teneurin"/>
    <property type="match status" value="1"/>
</dbReference>
<dbReference type="PANTHER" id="PTHR10082">
    <property type="entry name" value="INTEGRIN BETA SUBUNIT"/>
    <property type="match status" value="1"/>
</dbReference>
<evidence type="ECO:0000256" key="2">
    <source>
        <dbReference type="ARBA" id="ARBA00007449"/>
    </source>
</evidence>
<dbReference type="Ensembl" id="ENSEBUT00000004854.1">
    <property type="protein sequence ID" value="ENSEBUP00000004416.1"/>
    <property type="gene ID" value="ENSEBUG00000003028.1"/>
</dbReference>
<evidence type="ECO:0000256" key="1">
    <source>
        <dbReference type="ARBA" id="ARBA00004251"/>
    </source>
</evidence>
<feature type="disulfide bond" evidence="18">
    <location>
        <begin position="485"/>
        <end position="498"/>
    </location>
</feature>
<dbReference type="GO" id="GO:0043149">
    <property type="term" value="P:stress fiber assembly"/>
    <property type="evidence" value="ECO:0007669"/>
    <property type="project" value="TreeGrafter"/>
</dbReference>
<dbReference type="InterPro" id="IPR014836">
    <property type="entry name" value="Integrin_bsu_cyt_dom"/>
</dbReference>
<dbReference type="Pfam" id="PF23105">
    <property type="entry name" value="EGF_integrin"/>
    <property type="match status" value="1"/>
</dbReference>
<feature type="disulfide bond" evidence="18">
    <location>
        <begin position="537"/>
        <end position="544"/>
    </location>
</feature>
<evidence type="ECO:0000256" key="9">
    <source>
        <dbReference type="ARBA" id="ARBA00022889"/>
    </source>
</evidence>
<name>A0A8C4N9P7_EPTBU</name>
<dbReference type="GO" id="GO:0006909">
    <property type="term" value="P:phagocytosis"/>
    <property type="evidence" value="ECO:0007669"/>
    <property type="project" value="UniProtKB-KW"/>
</dbReference>
<feature type="disulfide bond" evidence="18">
    <location>
        <begin position="159"/>
        <end position="168"/>
    </location>
</feature>
<keyword evidence="4" id="KW-0245">EGF-like domain</keyword>
<feature type="disulfide bond" evidence="18">
    <location>
        <begin position="419"/>
        <end position="423"/>
    </location>
</feature>
<keyword evidence="11 20" id="KW-1133">Transmembrane helix</keyword>
<dbReference type="InterPro" id="IPR036465">
    <property type="entry name" value="vWFA_dom_sf"/>
</dbReference>
<evidence type="ECO:0000256" key="13">
    <source>
        <dbReference type="ARBA" id="ARBA00023136"/>
    </source>
</evidence>
<evidence type="ECO:0000256" key="19">
    <source>
        <dbReference type="RuleBase" id="RU000633"/>
    </source>
</evidence>
<feature type="disulfide bond" evidence="18">
    <location>
        <begin position="478"/>
        <end position="483"/>
    </location>
</feature>
<dbReference type="GeneTree" id="ENSGT01150000286919"/>
<dbReference type="GO" id="GO:0045121">
    <property type="term" value="C:membrane raft"/>
    <property type="evidence" value="ECO:0007669"/>
    <property type="project" value="UniProtKB-SubCell"/>
</dbReference>
<dbReference type="GO" id="GO:0008305">
    <property type="term" value="C:integrin complex"/>
    <property type="evidence" value="ECO:0007669"/>
    <property type="project" value="TreeGrafter"/>
</dbReference>
<dbReference type="GO" id="GO:0016477">
    <property type="term" value="P:cell migration"/>
    <property type="evidence" value="ECO:0007669"/>
    <property type="project" value="TreeGrafter"/>
</dbReference>
<protein>
    <recommendedName>
        <fullName evidence="19">Integrin beta</fullName>
    </recommendedName>
</protein>
<feature type="disulfide bond" evidence="18">
    <location>
        <begin position="391"/>
        <end position="604"/>
    </location>
</feature>
<feature type="disulfide bond" evidence="18">
    <location>
        <begin position="447"/>
        <end position="456"/>
    </location>
</feature>
<feature type="disulfide bond" evidence="18">
    <location>
        <begin position="590"/>
        <end position="636"/>
    </location>
</feature>
<evidence type="ECO:0000259" key="21">
    <source>
        <dbReference type="SMART" id="SM00187"/>
    </source>
</evidence>